<protein>
    <submittedName>
        <fullName evidence="8">Cobalt/nickel transport system permease protein</fullName>
    </submittedName>
</protein>
<dbReference type="EMBL" id="SLWU01000017">
    <property type="protein sequence ID" value="TCO61860.1"/>
    <property type="molecule type" value="Genomic_DNA"/>
</dbReference>
<dbReference type="AlphaFoldDB" id="A0A4V2S7Y5"/>
<keyword evidence="4 7" id="KW-0812">Transmembrane</keyword>
<keyword evidence="5 7" id="KW-1133">Transmembrane helix</keyword>
<name>A0A4V2S7Y5_9THEO</name>
<evidence type="ECO:0000256" key="2">
    <source>
        <dbReference type="ARBA" id="ARBA00022448"/>
    </source>
</evidence>
<evidence type="ECO:0000256" key="6">
    <source>
        <dbReference type="ARBA" id="ARBA00023136"/>
    </source>
</evidence>
<evidence type="ECO:0000313" key="9">
    <source>
        <dbReference type="Proteomes" id="UP000294886"/>
    </source>
</evidence>
<keyword evidence="2" id="KW-0813">Transport</keyword>
<dbReference type="Gene3D" id="1.10.1760.20">
    <property type="match status" value="1"/>
</dbReference>
<dbReference type="GO" id="GO:0005886">
    <property type="term" value="C:plasma membrane"/>
    <property type="evidence" value="ECO:0007669"/>
    <property type="project" value="UniProtKB-SubCell"/>
</dbReference>
<dbReference type="PANTHER" id="PTHR34229">
    <property type="entry name" value="METAL TRANSPORT PROTEIN HI_1621-RELATED"/>
    <property type="match status" value="1"/>
</dbReference>
<feature type="transmembrane region" description="Helical" evidence="7">
    <location>
        <begin position="40"/>
        <end position="60"/>
    </location>
</feature>
<keyword evidence="3" id="KW-1003">Cell membrane</keyword>
<dbReference type="InterPro" id="IPR002751">
    <property type="entry name" value="CbiM/NikMN"/>
</dbReference>
<dbReference type="Proteomes" id="UP000294886">
    <property type="component" value="Unassembled WGS sequence"/>
</dbReference>
<proteinExistence type="predicted"/>
<dbReference type="PANTHER" id="PTHR34229:SF1">
    <property type="entry name" value="METAL TRANSPORT PROTEIN HI_1621-RELATED"/>
    <property type="match status" value="1"/>
</dbReference>
<accession>A0A4V2S7Y5</accession>
<comment type="subcellular location">
    <subcellularLocation>
        <location evidence="1">Cell membrane</location>
        <topology evidence="1">Multi-pass membrane protein</topology>
    </subcellularLocation>
</comment>
<feature type="transmembrane region" description="Helical" evidence="7">
    <location>
        <begin position="137"/>
        <end position="161"/>
    </location>
</feature>
<evidence type="ECO:0000256" key="1">
    <source>
        <dbReference type="ARBA" id="ARBA00004651"/>
    </source>
</evidence>
<dbReference type="NCBIfam" id="NF008873">
    <property type="entry name" value="PRK11909.1"/>
    <property type="match status" value="1"/>
</dbReference>
<dbReference type="RefSeq" id="WP_132040110.1">
    <property type="nucleotide sequence ID" value="NZ_SLWU01000017.1"/>
</dbReference>
<dbReference type="Pfam" id="PF01891">
    <property type="entry name" value="CbiM"/>
    <property type="match status" value="1"/>
</dbReference>
<keyword evidence="6 7" id="KW-0472">Membrane</keyword>
<organism evidence="8 9">
    <name type="scientific">Caldanaerobacter subterraneus</name>
    <dbReference type="NCBI Taxonomy" id="911092"/>
    <lineage>
        <taxon>Bacteria</taxon>
        <taxon>Bacillati</taxon>
        <taxon>Bacillota</taxon>
        <taxon>Clostridia</taxon>
        <taxon>Thermoanaerobacterales</taxon>
        <taxon>Thermoanaerobacteraceae</taxon>
        <taxon>Caldanaerobacter</taxon>
    </lineage>
</organism>
<dbReference type="GO" id="GO:0000041">
    <property type="term" value="P:transition metal ion transport"/>
    <property type="evidence" value="ECO:0007669"/>
    <property type="project" value="InterPro"/>
</dbReference>
<gene>
    <name evidence="8" type="ORF">EV203_11756</name>
</gene>
<sequence length="230" mass="24741">MHIPDGYLSPQTCAVMGAAMVPVLYKSVKEVNKELDKKDIPTMAIGSAFSFTVMMFNVPIPGGTTAHAIGSTLLAIVLGPWAAVISVTVALIIQALLFGDGGVLALGANTFNMAFLAPFVGYGVYKLMMRLKLKKVLSSAIGAYAGINAAAFATAVELGIQPMLFHTATGKALYFPYELNISIPAMMFAHLTVAGFVEAIVTALVIYYLEKVEEDNILYQYSYRLRGEKR</sequence>
<feature type="transmembrane region" description="Helical" evidence="7">
    <location>
        <begin position="72"/>
        <end position="97"/>
    </location>
</feature>
<evidence type="ECO:0000256" key="3">
    <source>
        <dbReference type="ARBA" id="ARBA00022475"/>
    </source>
</evidence>
<feature type="transmembrane region" description="Helical" evidence="7">
    <location>
        <begin position="181"/>
        <end position="209"/>
    </location>
</feature>
<comment type="caution">
    <text evidence="8">The sequence shown here is derived from an EMBL/GenBank/DDBJ whole genome shotgun (WGS) entry which is preliminary data.</text>
</comment>
<evidence type="ECO:0000256" key="4">
    <source>
        <dbReference type="ARBA" id="ARBA00022692"/>
    </source>
</evidence>
<feature type="transmembrane region" description="Helical" evidence="7">
    <location>
        <begin position="103"/>
        <end position="125"/>
    </location>
</feature>
<evidence type="ECO:0000256" key="7">
    <source>
        <dbReference type="SAM" id="Phobius"/>
    </source>
</evidence>
<reference evidence="8 9" key="1">
    <citation type="submission" date="2019-03" db="EMBL/GenBank/DDBJ databases">
        <title>Genomic Encyclopedia of Type Strains, Phase IV (KMG-IV): sequencing the most valuable type-strain genomes for metagenomic binning, comparative biology and taxonomic classification.</title>
        <authorList>
            <person name="Goeker M."/>
        </authorList>
    </citation>
    <scope>NUCLEOTIDE SEQUENCE [LARGE SCALE GENOMIC DNA]</scope>
    <source>
        <strain evidence="8 9">DSM 13054</strain>
    </source>
</reference>
<evidence type="ECO:0000313" key="8">
    <source>
        <dbReference type="EMBL" id="TCO61860.1"/>
    </source>
</evidence>
<evidence type="ECO:0000256" key="5">
    <source>
        <dbReference type="ARBA" id="ARBA00022989"/>
    </source>
</evidence>